<accession>A0A3D8YBR2</accession>
<sequence length="132" mass="15119">MKWFGAFGIACMISLSAQGQPCALLTQTFAIADTIKKDSKELYVFRFSDRQLNEISVVPGLEKAVAGIKKLQKTLDEDHTSLKEGNLWQLDVKLAERQLAELRKECPETKFLVFEREVSYYRKKYKAKAIPE</sequence>
<gene>
    <name evidence="2" type="ORF">DSL64_11540</name>
</gene>
<dbReference type="OrthoDB" id="962342at2"/>
<name>A0A3D8YBR2_9BACT</name>
<protein>
    <submittedName>
        <fullName evidence="2">Uncharacterized protein</fullName>
    </submittedName>
</protein>
<reference evidence="2 3" key="1">
    <citation type="submission" date="2018-07" db="EMBL/GenBank/DDBJ databases">
        <title>Dyadobacter roseus sp. nov., isolated from rose rhizosphere soil.</title>
        <authorList>
            <person name="Chen L."/>
        </authorList>
    </citation>
    <scope>NUCLEOTIDE SEQUENCE [LARGE SCALE GENOMIC DNA]</scope>
    <source>
        <strain evidence="2 3">RS19</strain>
    </source>
</reference>
<dbReference type="Proteomes" id="UP000256373">
    <property type="component" value="Unassembled WGS sequence"/>
</dbReference>
<feature type="chain" id="PRO_5017616046" evidence="1">
    <location>
        <begin position="20"/>
        <end position="132"/>
    </location>
</feature>
<keyword evidence="3" id="KW-1185">Reference proteome</keyword>
<comment type="caution">
    <text evidence="2">The sequence shown here is derived from an EMBL/GenBank/DDBJ whole genome shotgun (WGS) entry which is preliminary data.</text>
</comment>
<keyword evidence="1" id="KW-0732">Signal</keyword>
<feature type="signal peptide" evidence="1">
    <location>
        <begin position="1"/>
        <end position="19"/>
    </location>
</feature>
<evidence type="ECO:0000256" key="1">
    <source>
        <dbReference type="SAM" id="SignalP"/>
    </source>
</evidence>
<proteinExistence type="predicted"/>
<organism evidence="2 3">
    <name type="scientific">Dyadobacter luteus</name>
    <dbReference type="NCBI Taxonomy" id="2259619"/>
    <lineage>
        <taxon>Bacteria</taxon>
        <taxon>Pseudomonadati</taxon>
        <taxon>Bacteroidota</taxon>
        <taxon>Cytophagia</taxon>
        <taxon>Cytophagales</taxon>
        <taxon>Spirosomataceae</taxon>
        <taxon>Dyadobacter</taxon>
    </lineage>
</organism>
<dbReference type="EMBL" id="QNUL01000007">
    <property type="protein sequence ID" value="REA61591.1"/>
    <property type="molecule type" value="Genomic_DNA"/>
</dbReference>
<dbReference type="AlphaFoldDB" id="A0A3D8YBR2"/>
<dbReference type="RefSeq" id="WP_115831046.1">
    <property type="nucleotide sequence ID" value="NZ_QNUL01000007.1"/>
</dbReference>
<evidence type="ECO:0000313" key="3">
    <source>
        <dbReference type="Proteomes" id="UP000256373"/>
    </source>
</evidence>
<evidence type="ECO:0000313" key="2">
    <source>
        <dbReference type="EMBL" id="REA61591.1"/>
    </source>
</evidence>